<protein>
    <recommendedName>
        <fullName evidence="3">DUF2948 family protein</fullName>
    </recommendedName>
</protein>
<keyword evidence="2" id="KW-1185">Reference proteome</keyword>
<dbReference type="RefSeq" id="WP_054301498.1">
    <property type="nucleotide sequence ID" value="NZ_QBKP01000006.1"/>
</dbReference>
<dbReference type="AlphaFoldDB" id="A0A2T6B1R7"/>
<accession>A0A2T6B1R7</accession>
<name>A0A2T6B1R7_9RHOB</name>
<evidence type="ECO:0000313" key="1">
    <source>
        <dbReference type="EMBL" id="PTX49963.1"/>
    </source>
</evidence>
<evidence type="ECO:0008006" key="3">
    <source>
        <dbReference type="Google" id="ProtNLM"/>
    </source>
</evidence>
<proteinExistence type="predicted"/>
<reference evidence="1 2" key="1">
    <citation type="submission" date="2018-04" db="EMBL/GenBank/DDBJ databases">
        <title>Genomic Encyclopedia of Archaeal and Bacterial Type Strains, Phase II (KMG-II): from individual species to whole genera.</title>
        <authorList>
            <person name="Goeker M."/>
        </authorList>
    </citation>
    <scope>NUCLEOTIDE SEQUENCE [LARGE SCALE GENOMIC DNA]</scope>
    <source>
        <strain evidence="1 2">DSM 21823</strain>
    </source>
</reference>
<organism evidence="1 2">
    <name type="scientific">Gemmobacter caeni</name>
    <dbReference type="NCBI Taxonomy" id="589035"/>
    <lineage>
        <taxon>Bacteria</taxon>
        <taxon>Pseudomonadati</taxon>
        <taxon>Pseudomonadota</taxon>
        <taxon>Alphaproteobacteria</taxon>
        <taxon>Rhodobacterales</taxon>
        <taxon>Paracoccaceae</taxon>
        <taxon>Gemmobacter</taxon>
    </lineage>
</organism>
<dbReference type="EMBL" id="QBKP01000006">
    <property type="protein sequence ID" value="PTX49963.1"/>
    <property type="molecule type" value="Genomic_DNA"/>
</dbReference>
<evidence type="ECO:0000313" key="2">
    <source>
        <dbReference type="Proteomes" id="UP000244224"/>
    </source>
</evidence>
<dbReference type="Pfam" id="PF11164">
    <property type="entry name" value="DUF2948"/>
    <property type="match status" value="1"/>
</dbReference>
<sequence length="158" mass="17315">MADARFEDADEGPLWLGAADGEDLKVLASLVQDAVFPITDMTFARSRREFAILLNRFRWEDRAAAEAAGRPYERVRAMLLVRDVQAVRSQGIDRSDRDTILSLLDITFEPGVDGTGRLILTLAGDGAIALEVETLDVALRDVTRPYTAPSGKMPDHGA</sequence>
<dbReference type="InterPro" id="IPR021335">
    <property type="entry name" value="DUF2948"/>
</dbReference>
<gene>
    <name evidence="1" type="ORF">C8N34_106144</name>
</gene>
<dbReference type="OrthoDB" id="9806367at2"/>
<dbReference type="Proteomes" id="UP000244224">
    <property type="component" value="Unassembled WGS sequence"/>
</dbReference>
<comment type="caution">
    <text evidence="1">The sequence shown here is derived from an EMBL/GenBank/DDBJ whole genome shotgun (WGS) entry which is preliminary data.</text>
</comment>